<evidence type="ECO:0000313" key="2">
    <source>
        <dbReference type="EMBL" id="AZN36807.1"/>
    </source>
</evidence>
<proteinExistence type="predicted"/>
<dbReference type="OrthoDB" id="7356530at2"/>
<evidence type="ECO:0008006" key="4">
    <source>
        <dbReference type="Google" id="ProtNLM"/>
    </source>
</evidence>
<dbReference type="Proteomes" id="UP000282438">
    <property type="component" value="Chromosome"/>
</dbReference>
<name>A0A3S8ZTH7_9NEIS</name>
<dbReference type="EMBL" id="CP034433">
    <property type="protein sequence ID" value="AZN36807.1"/>
    <property type="molecule type" value="Genomic_DNA"/>
</dbReference>
<gene>
    <name evidence="2" type="ORF">EJO50_10125</name>
</gene>
<keyword evidence="1" id="KW-0812">Transmembrane</keyword>
<keyword evidence="3" id="KW-1185">Reference proteome</keyword>
<feature type="transmembrane region" description="Helical" evidence="1">
    <location>
        <begin position="129"/>
        <end position="149"/>
    </location>
</feature>
<dbReference type="RefSeq" id="WP_125973841.1">
    <property type="nucleotide sequence ID" value="NZ_CP034433.1"/>
</dbReference>
<sequence>MTLNSYAMLRAVHVLSVLLWIGGVAFVTLVLLPALRRHQQDYATFELLEQRFGNQAKWMTQLAMLSGVAMLWLTDSWSRLLDSWWLWAMILTWAVFTLMLFVLEPFVIHRWLHRRAQQDPQGTLRLLQNLHYALLALGLIATFGGVLGAHGGAWF</sequence>
<feature type="transmembrane region" description="Helical" evidence="1">
    <location>
        <begin position="12"/>
        <end position="35"/>
    </location>
</feature>
<accession>A0A3S8ZTH7</accession>
<reference evidence="2 3" key="1">
    <citation type="submission" date="2018-12" db="EMBL/GenBank/DDBJ databases">
        <title>Complete genome sequence of Iodobacter sp. H11R3.</title>
        <authorList>
            <person name="Bae J.-W."/>
        </authorList>
    </citation>
    <scope>NUCLEOTIDE SEQUENCE [LARGE SCALE GENOMIC DNA]</scope>
    <source>
        <strain evidence="2 3">H11R3</strain>
    </source>
</reference>
<evidence type="ECO:0000313" key="3">
    <source>
        <dbReference type="Proteomes" id="UP000282438"/>
    </source>
</evidence>
<keyword evidence="1" id="KW-1133">Transmembrane helix</keyword>
<evidence type="ECO:0000256" key="1">
    <source>
        <dbReference type="SAM" id="Phobius"/>
    </source>
</evidence>
<keyword evidence="1" id="KW-0472">Membrane</keyword>
<feature type="transmembrane region" description="Helical" evidence="1">
    <location>
        <begin position="85"/>
        <end position="108"/>
    </location>
</feature>
<protein>
    <recommendedName>
        <fullName evidence="4">Copper resistance protein D domain-containing protein</fullName>
    </recommendedName>
</protein>
<dbReference type="AlphaFoldDB" id="A0A3S8ZTH7"/>
<dbReference type="KEGG" id="iod:EJO50_10125"/>
<organism evidence="2 3">
    <name type="scientific">Iodobacter ciconiae</name>
    <dbReference type="NCBI Taxonomy" id="2496266"/>
    <lineage>
        <taxon>Bacteria</taxon>
        <taxon>Pseudomonadati</taxon>
        <taxon>Pseudomonadota</taxon>
        <taxon>Betaproteobacteria</taxon>
        <taxon>Neisseriales</taxon>
        <taxon>Chitinibacteraceae</taxon>
        <taxon>Iodobacter</taxon>
    </lineage>
</organism>